<dbReference type="STRING" id="1030841.HMPREF9370_0770"/>
<gene>
    <name evidence="7 9" type="primary">glk</name>
    <name evidence="9" type="ORF">HMPREF9370_0770</name>
</gene>
<comment type="similarity">
    <text evidence="7 8">Belongs to the bacterial glucokinase family.</text>
</comment>
<keyword evidence="5 7" id="KW-0067">ATP-binding</keyword>
<dbReference type="PANTHER" id="PTHR47690">
    <property type="entry name" value="GLUCOKINASE"/>
    <property type="match status" value="1"/>
</dbReference>
<dbReference type="HAMAP" id="MF_00524">
    <property type="entry name" value="Glucokinase"/>
    <property type="match status" value="1"/>
</dbReference>
<dbReference type="Proteomes" id="UP000005336">
    <property type="component" value="Unassembled WGS sequence"/>
</dbReference>
<evidence type="ECO:0000313" key="9">
    <source>
        <dbReference type="EMBL" id="EGZ48911.1"/>
    </source>
</evidence>
<sequence>MSTTQTKTQASTSTASVLWPRLVADIGGTNARFALETSPQKIEKVEVLPCNDYDTVVDAIKEYLSRVDNPTIKHAAIAIANPIVGDWVQMTNHHWAFSIETTRQALHLETLLFLNDFTAQALAITKMDSDKLVQIGGSAPIPNAPKAVLGPGTGLGVSGLIPNGDNTYTALAGEGGHVSFAPFDDAEILIWQYAKKKFGHVSAERFLSGAGLGLIYESLAAREGVKPQKLTPSGISERALSGTSPLCRLTLDIFCAMLGTVSSNLALTLGARGGVYLCGGIIPRFIDYFKNSPFRNRFESKGRFDAYLAAIPVYIVLADYPGISGAAVALENELSAKGIR</sequence>
<keyword evidence="3 7" id="KW-0547">Nucleotide-binding</keyword>
<feature type="binding site" evidence="7">
    <location>
        <begin position="24"/>
        <end position="29"/>
    </location>
    <ligand>
        <name>ATP</name>
        <dbReference type="ChEBI" id="CHEBI:30616"/>
    </ligand>
</feature>
<comment type="subcellular location">
    <subcellularLocation>
        <location evidence="7">Cytoplasm</location>
    </subcellularLocation>
</comment>
<dbReference type="CDD" id="cd24008">
    <property type="entry name" value="ASKHA_NBD_GLK"/>
    <property type="match status" value="1"/>
</dbReference>
<dbReference type="PANTHER" id="PTHR47690:SF1">
    <property type="entry name" value="GLUCOKINASE"/>
    <property type="match status" value="1"/>
</dbReference>
<evidence type="ECO:0000256" key="3">
    <source>
        <dbReference type="ARBA" id="ARBA00022741"/>
    </source>
</evidence>
<dbReference type="FunFam" id="3.40.367.20:FF:000002">
    <property type="entry name" value="Glucokinase"/>
    <property type="match status" value="1"/>
</dbReference>
<keyword evidence="1 7" id="KW-0963">Cytoplasm</keyword>
<dbReference type="GO" id="GO:0005524">
    <property type="term" value="F:ATP binding"/>
    <property type="evidence" value="ECO:0007669"/>
    <property type="project" value="UniProtKB-UniRule"/>
</dbReference>
<reference evidence="9 10" key="1">
    <citation type="submission" date="2011-06" db="EMBL/GenBank/DDBJ databases">
        <authorList>
            <person name="Muzny D."/>
            <person name="Qin X."/>
            <person name="Deng J."/>
            <person name="Jiang H."/>
            <person name="Liu Y."/>
            <person name="Qu J."/>
            <person name="Song X.-Z."/>
            <person name="Zhang L."/>
            <person name="Thornton R."/>
            <person name="Coyle M."/>
            <person name="Francisco L."/>
            <person name="Jackson L."/>
            <person name="Javaid M."/>
            <person name="Korchina V."/>
            <person name="Kovar C."/>
            <person name="Mata R."/>
            <person name="Mathew T."/>
            <person name="Ngo R."/>
            <person name="Nguyen L."/>
            <person name="Nguyen N."/>
            <person name="Okwuonu G."/>
            <person name="Ongeri F."/>
            <person name="Pham C."/>
            <person name="Simmons D."/>
            <person name="Wilczek-Boney K."/>
            <person name="Hale W."/>
            <person name="Jakkamsetti A."/>
            <person name="Pham P."/>
            <person name="Ruth R."/>
            <person name="San Lucas F."/>
            <person name="Warren J."/>
            <person name="Zhang J."/>
            <person name="Zhao Z."/>
            <person name="Zhou C."/>
            <person name="Zhu D."/>
            <person name="Lee S."/>
            <person name="Bess C."/>
            <person name="Blankenburg K."/>
            <person name="Forbes L."/>
            <person name="Fu Q."/>
            <person name="Gubbala S."/>
            <person name="Hirani K."/>
            <person name="Jayaseelan J.C."/>
            <person name="Lara F."/>
            <person name="Munidasa M."/>
            <person name="Palculict T."/>
            <person name="Patil S."/>
            <person name="Pu L.-L."/>
            <person name="Saada N."/>
            <person name="Tang L."/>
            <person name="Weissenberger G."/>
            <person name="Zhu Y."/>
            <person name="Hemphill L."/>
            <person name="Shang Y."/>
            <person name="Youmans B."/>
            <person name="Ayvaz T."/>
            <person name="Ross M."/>
            <person name="Santibanez J."/>
            <person name="Aqrawi P."/>
            <person name="Gross S."/>
            <person name="Joshi V."/>
            <person name="Fowler G."/>
            <person name="Nazareth L."/>
            <person name="Reid J."/>
            <person name="Worley K."/>
            <person name="Petrosino J."/>
            <person name="Highlander S."/>
            <person name="Gibbs R."/>
        </authorList>
    </citation>
    <scope>NUCLEOTIDE SEQUENCE [LARGE SCALE GENOMIC DNA]</scope>
    <source>
        <strain evidence="9 10">9715</strain>
    </source>
</reference>
<evidence type="ECO:0000256" key="7">
    <source>
        <dbReference type="HAMAP-Rule" id="MF_00524"/>
    </source>
</evidence>
<evidence type="ECO:0000256" key="8">
    <source>
        <dbReference type="RuleBase" id="RU004046"/>
    </source>
</evidence>
<dbReference type="HOGENOM" id="CLU_042582_1_0_4"/>
<evidence type="ECO:0000256" key="2">
    <source>
        <dbReference type="ARBA" id="ARBA00022679"/>
    </source>
</evidence>
<proteinExistence type="inferred from homology"/>
<evidence type="ECO:0000256" key="1">
    <source>
        <dbReference type="ARBA" id="ARBA00022490"/>
    </source>
</evidence>
<evidence type="ECO:0000256" key="6">
    <source>
        <dbReference type="ARBA" id="ARBA00023152"/>
    </source>
</evidence>
<evidence type="ECO:0000256" key="4">
    <source>
        <dbReference type="ARBA" id="ARBA00022777"/>
    </source>
</evidence>
<dbReference type="PATRIC" id="fig|1030841.3.peg.758"/>
<evidence type="ECO:0000313" key="10">
    <source>
        <dbReference type="Proteomes" id="UP000005336"/>
    </source>
</evidence>
<protein>
    <recommendedName>
        <fullName evidence="7">Glucokinase</fullName>
        <ecNumber evidence="7">2.7.1.2</ecNumber>
    </recommendedName>
    <alternativeName>
        <fullName evidence="7">Glucose kinase</fullName>
    </alternativeName>
</protein>
<dbReference type="InterPro" id="IPR003836">
    <property type="entry name" value="Glucokinase"/>
</dbReference>
<comment type="catalytic activity">
    <reaction evidence="7">
        <text>D-glucose + ATP = D-glucose 6-phosphate + ADP + H(+)</text>
        <dbReference type="Rhea" id="RHEA:17825"/>
        <dbReference type="ChEBI" id="CHEBI:4167"/>
        <dbReference type="ChEBI" id="CHEBI:15378"/>
        <dbReference type="ChEBI" id="CHEBI:30616"/>
        <dbReference type="ChEBI" id="CHEBI:61548"/>
        <dbReference type="ChEBI" id="CHEBI:456216"/>
        <dbReference type="EC" id="2.7.1.2"/>
    </reaction>
</comment>
<accession>G4CNW1</accession>
<dbReference type="InterPro" id="IPR043129">
    <property type="entry name" value="ATPase_NBD"/>
</dbReference>
<evidence type="ECO:0000256" key="5">
    <source>
        <dbReference type="ARBA" id="ARBA00022840"/>
    </source>
</evidence>
<dbReference type="EC" id="2.7.1.2" evidence="7"/>
<dbReference type="Gene3D" id="3.40.367.20">
    <property type="match status" value="1"/>
</dbReference>
<dbReference type="InterPro" id="IPR050201">
    <property type="entry name" value="Bacterial_glucokinase"/>
</dbReference>
<dbReference type="RefSeq" id="WP_009115913.1">
    <property type="nucleotide sequence ID" value="NZ_JH165159.1"/>
</dbReference>
<dbReference type="Pfam" id="PF02685">
    <property type="entry name" value="Glucokinase"/>
    <property type="match status" value="1"/>
</dbReference>
<keyword evidence="4 7" id="KW-0418">Kinase</keyword>
<dbReference type="Gene3D" id="3.30.420.40">
    <property type="match status" value="1"/>
</dbReference>
<dbReference type="EMBL" id="AGAZ01000032">
    <property type="protein sequence ID" value="EGZ48911.1"/>
    <property type="molecule type" value="Genomic_DNA"/>
</dbReference>
<dbReference type="SUPFAM" id="SSF53067">
    <property type="entry name" value="Actin-like ATPase domain"/>
    <property type="match status" value="1"/>
</dbReference>
<dbReference type="OrthoDB" id="257751at2"/>
<dbReference type="GO" id="GO:0006096">
    <property type="term" value="P:glycolytic process"/>
    <property type="evidence" value="ECO:0007669"/>
    <property type="project" value="UniProtKB-UniRule"/>
</dbReference>
<comment type="caution">
    <text evidence="9">The sequence shown here is derived from an EMBL/GenBank/DDBJ whole genome shotgun (WGS) entry which is preliminary data.</text>
</comment>
<name>G4CNW1_9NEIS</name>
<dbReference type="GO" id="GO:0004340">
    <property type="term" value="F:glucokinase activity"/>
    <property type="evidence" value="ECO:0007669"/>
    <property type="project" value="UniProtKB-UniRule"/>
</dbReference>
<dbReference type="NCBIfam" id="NF001416">
    <property type="entry name" value="PRK00292.1-3"/>
    <property type="match status" value="1"/>
</dbReference>
<dbReference type="GO" id="GO:0005829">
    <property type="term" value="C:cytosol"/>
    <property type="evidence" value="ECO:0007669"/>
    <property type="project" value="TreeGrafter"/>
</dbReference>
<dbReference type="NCBIfam" id="TIGR00749">
    <property type="entry name" value="glk"/>
    <property type="match status" value="1"/>
</dbReference>
<organism evidence="9 10">
    <name type="scientific">Neisseria wadsworthii 9715</name>
    <dbReference type="NCBI Taxonomy" id="1030841"/>
    <lineage>
        <taxon>Bacteria</taxon>
        <taxon>Pseudomonadati</taxon>
        <taxon>Pseudomonadota</taxon>
        <taxon>Betaproteobacteria</taxon>
        <taxon>Neisseriales</taxon>
        <taxon>Neisseriaceae</taxon>
        <taxon>Neisseria</taxon>
    </lineage>
</organism>
<dbReference type="AlphaFoldDB" id="G4CNW1"/>
<dbReference type="GO" id="GO:0005536">
    <property type="term" value="F:D-glucose binding"/>
    <property type="evidence" value="ECO:0007669"/>
    <property type="project" value="InterPro"/>
</dbReference>
<keyword evidence="10" id="KW-1185">Reference proteome</keyword>
<keyword evidence="2 7" id="KW-0808">Transferase</keyword>
<keyword evidence="6 7" id="KW-0324">Glycolysis</keyword>